<gene>
    <name evidence="2" type="ORF">B296_00057767</name>
</gene>
<organism evidence="2 3">
    <name type="scientific">Ensete ventricosum</name>
    <name type="common">Abyssinian banana</name>
    <name type="synonym">Musa ensete</name>
    <dbReference type="NCBI Taxonomy" id="4639"/>
    <lineage>
        <taxon>Eukaryota</taxon>
        <taxon>Viridiplantae</taxon>
        <taxon>Streptophyta</taxon>
        <taxon>Embryophyta</taxon>
        <taxon>Tracheophyta</taxon>
        <taxon>Spermatophyta</taxon>
        <taxon>Magnoliopsida</taxon>
        <taxon>Liliopsida</taxon>
        <taxon>Zingiberales</taxon>
        <taxon>Musaceae</taxon>
        <taxon>Ensete</taxon>
    </lineage>
</organism>
<sequence length="140" mass="15181">MEPLGVVTITELGRDFMMQKHVASMERTNGMLCILTCTKTSIVTVVGSWETEAITSLVVLSAASVPPTTVATTRELRLPRLSQLPRLSRLWMPSQSPSVSIASFAPPSSKTTLRRGTNSRSCRHSSQVGASALRSKKHSI</sequence>
<dbReference type="EMBL" id="AMZH03023114">
    <property type="protein sequence ID" value="RRT36800.1"/>
    <property type="molecule type" value="Genomic_DNA"/>
</dbReference>
<name>A0A426XBI9_ENSVE</name>
<feature type="compositionally biased region" description="Polar residues" evidence="1">
    <location>
        <begin position="96"/>
        <end position="129"/>
    </location>
</feature>
<reference evidence="2 3" key="1">
    <citation type="journal article" date="2014" name="Agronomy (Basel)">
        <title>A Draft Genome Sequence for Ensete ventricosum, the Drought-Tolerant Tree Against Hunger.</title>
        <authorList>
            <person name="Harrison J."/>
            <person name="Moore K.A."/>
            <person name="Paszkiewicz K."/>
            <person name="Jones T."/>
            <person name="Grant M."/>
            <person name="Ambacheew D."/>
            <person name="Muzemil S."/>
            <person name="Studholme D.J."/>
        </authorList>
    </citation>
    <scope>NUCLEOTIDE SEQUENCE [LARGE SCALE GENOMIC DNA]</scope>
</reference>
<accession>A0A426XBI9</accession>
<proteinExistence type="predicted"/>
<evidence type="ECO:0000256" key="1">
    <source>
        <dbReference type="SAM" id="MobiDB-lite"/>
    </source>
</evidence>
<comment type="caution">
    <text evidence="2">The sequence shown here is derived from an EMBL/GenBank/DDBJ whole genome shotgun (WGS) entry which is preliminary data.</text>
</comment>
<feature type="region of interest" description="Disordered" evidence="1">
    <location>
        <begin position="96"/>
        <end position="140"/>
    </location>
</feature>
<protein>
    <submittedName>
        <fullName evidence="2">Uncharacterized protein</fullName>
    </submittedName>
</protein>
<evidence type="ECO:0000313" key="2">
    <source>
        <dbReference type="EMBL" id="RRT36800.1"/>
    </source>
</evidence>
<evidence type="ECO:0000313" key="3">
    <source>
        <dbReference type="Proteomes" id="UP000287651"/>
    </source>
</evidence>
<dbReference type="AlphaFoldDB" id="A0A426XBI9"/>
<dbReference type="Proteomes" id="UP000287651">
    <property type="component" value="Unassembled WGS sequence"/>
</dbReference>